<dbReference type="InterPro" id="IPR043504">
    <property type="entry name" value="Peptidase_S1_PA_chymotrypsin"/>
</dbReference>
<dbReference type="EMBL" id="WWCJ01000018">
    <property type="protein sequence ID" value="MYN04544.1"/>
    <property type="molecule type" value="Genomic_DNA"/>
</dbReference>
<protein>
    <recommendedName>
        <fullName evidence="6">Serine protease</fullName>
        <ecNumber evidence="6">3.4.21.-</ecNumber>
    </recommendedName>
</protein>
<dbReference type="InterPro" id="IPR008256">
    <property type="entry name" value="Peptidase_S1B"/>
</dbReference>
<evidence type="ECO:0000256" key="1">
    <source>
        <dbReference type="ARBA" id="ARBA00008764"/>
    </source>
</evidence>
<proteinExistence type="inferred from homology"/>
<dbReference type="PROSITE" id="PS00673">
    <property type="entry name" value="V8_SER"/>
    <property type="match status" value="1"/>
</dbReference>
<organism evidence="7 8">
    <name type="scientific">Pseudoduganella guangdongensis</name>
    <dbReference type="NCBI Taxonomy" id="2692179"/>
    <lineage>
        <taxon>Bacteria</taxon>
        <taxon>Pseudomonadati</taxon>
        <taxon>Pseudomonadota</taxon>
        <taxon>Betaproteobacteria</taxon>
        <taxon>Burkholderiales</taxon>
        <taxon>Oxalobacteraceae</taxon>
        <taxon>Telluria group</taxon>
        <taxon>Pseudoduganella</taxon>
    </lineage>
</organism>
<keyword evidence="4 6" id="KW-0378">Hydrolase</keyword>
<evidence type="ECO:0000256" key="5">
    <source>
        <dbReference type="ARBA" id="ARBA00022825"/>
    </source>
</evidence>
<dbReference type="RefSeq" id="WP_161027507.1">
    <property type="nucleotide sequence ID" value="NZ_WWCJ01000018.1"/>
</dbReference>
<keyword evidence="5 6" id="KW-0720">Serine protease</keyword>
<dbReference type="GO" id="GO:0006508">
    <property type="term" value="P:proteolysis"/>
    <property type="evidence" value="ECO:0007669"/>
    <property type="project" value="UniProtKB-KW"/>
</dbReference>
<evidence type="ECO:0000256" key="6">
    <source>
        <dbReference type="RuleBase" id="RU004296"/>
    </source>
</evidence>
<dbReference type="PANTHER" id="PTHR15462:SF8">
    <property type="entry name" value="SERINE PROTEASE"/>
    <property type="match status" value="1"/>
</dbReference>
<dbReference type="InterPro" id="IPR009003">
    <property type="entry name" value="Peptidase_S1_PA"/>
</dbReference>
<comment type="similarity">
    <text evidence="1 6">Belongs to the peptidase S1B family.</text>
</comment>
<reference evidence="7 8" key="1">
    <citation type="submission" date="2019-12" db="EMBL/GenBank/DDBJ databases">
        <title>Novel species isolated from a subtropical stream in China.</title>
        <authorList>
            <person name="Lu H."/>
        </authorList>
    </citation>
    <scope>NUCLEOTIDE SEQUENCE [LARGE SCALE GENOMIC DNA]</scope>
    <source>
        <strain evidence="7 8">DS3</strain>
    </source>
</reference>
<keyword evidence="3" id="KW-0732">Signal</keyword>
<keyword evidence="2 6" id="KW-0645">Protease</keyword>
<gene>
    <name evidence="7" type="ORF">GTP41_20845</name>
</gene>
<dbReference type="AlphaFoldDB" id="A0A6N9HLS4"/>
<dbReference type="Pfam" id="PF13365">
    <property type="entry name" value="Trypsin_2"/>
    <property type="match status" value="1"/>
</dbReference>
<dbReference type="PRINTS" id="PR00839">
    <property type="entry name" value="V8PROTEASE"/>
</dbReference>
<evidence type="ECO:0000256" key="4">
    <source>
        <dbReference type="ARBA" id="ARBA00022801"/>
    </source>
</evidence>
<dbReference type="GO" id="GO:0008236">
    <property type="term" value="F:serine-type peptidase activity"/>
    <property type="evidence" value="ECO:0007669"/>
    <property type="project" value="UniProtKB-KW"/>
</dbReference>
<evidence type="ECO:0000256" key="2">
    <source>
        <dbReference type="ARBA" id="ARBA00022670"/>
    </source>
</evidence>
<sequence length="233" mass="25333">MVFDAGDLQFAAPQSACGQDDRVLVPNTTALPWRCVCQLVVDGLHNARILGTGWLAGPHTIVTAGHNLLDVDSGQQAVQVWITPGRTGDVAPYGYEVSKSFAVHPRWKANKDREYDIGVIYTKNAFGQRLGWFGFAALSDVELANLLVNNAGYPVDKQFGTMWFNASRLTAVKPRVLAYGLDTEGGQSGSPIFAFDKDGNRTVVAVHAYGTCPDNMGIRITPDIFRDLSAMIK</sequence>
<comment type="caution">
    <text evidence="7">The sequence shown here is derived from an EMBL/GenBank/DDBJ whole genome shotgun (WGS) entry which is preliminary data.</text>
</comment>
<evidence type="ECO:0000256" key="3">
    <source>
        <dbReference type="ARBA" id="ARBA00022729"/>
    </source>
</evidence>
<keyword evidence="8" id="KW-1185">Reference proteome</keyword>
<evidence type="ECO:0000313" key="8">
    <source>
        <dbReference type="Proteomes" id="UP000448575"/>
    </source>
</evidence>
<dbReference type="Proteomes" id="UP000448575">
    <property type="component" value="Unassembled WGS sequence"/>
</dbReference>
<dbReference type="SUPFAM" id="SSF50494">
    <property type="entry name" value="Trypsin-like serine proteases"/>
    <property type="match status" value="1"/>
</dbReference>
<dbReference type="InterPro" id="IPR000126">
    <property type="entry name" value="V8_ser_AS"/>
</dbReference>
<dbReference type="PANTHER" id="PTHR15462">
    <property type="entry name" value="SERINE PROTEASE"/>
    <property type="match status" value="1"/>
</dbReference>
<dbReference type="InterPro" id="IPR050966">
    <property type="entry name" value="Glutamyl_endopeptidase"/>
</dbReference>
<accession>A0A6N9HLS4</accession>
<dbReference type="EC" id="3.4.21.-" evidence="6"/>
<evidence type="ECO:0000313" key="7">
    <source>
        <dbReference type="EMBL" id="MYN04544.1"/>
    </source>
</evidence>
<dbReference type="Gene3D" id="2.40.10.10">
    <property type="entry name" value="Trypsin-like serine proteases"/>
    <property type="match status" value="2"/>
</dbReference>
<name>A0A6N9HLS4_9BURK</name>